<evidence type="ECO:0000256" key="1">
    <source>
        <dbReference type="SAM" id="MobiDB-lite"/>
    </source>
</evidence>
<organism evidence="3 4">
    <name type="scientific">Ceratosolen solmsi marchali</name>
    <dbReference type="NCBI Taxonomy" id="326594"/>
    <lineage>
        <taxon>Eukaryota</taxon>
        <taxon>Metazoa</taxon>
        <taxon>Ecdysozoa</taxon>
        <taxon>Arthropoda</taxon>
        <taxon>Hexapoda</taxon>
        <taxon>Insecta</taxon>
        <taxon>Pterygota</taxon>
        <taxon>Neoptera</taxon>
        <taxon>Endopterygota</taxon>
        <taxon>Hymenoptera</taxon>
        <taxon>Apocrita</taxon>
        <taxon>Proctotrupomorpha</taxon>
        <taxon>Chalcidoidea</taxon>
        <taxon>Agaonidae</taxon>
        <taxon>Agaoninae</taxon>
        <taxon>Ceratosolen</taxon>
    </lineage>
</organism>
<gene>
    <name evidence="4" type="primary">LOC105361857</name>
</gene>
<keyword evidence="2" id="KW-0732">Signal</keyword>
<dbReference type="RefSeq" id="XP_011497439.1">
    <property type="nucleotide sequence ID" value="XM_011499137.1"/>
</dbReference>
<protein>
    <submittedName>
        <fullName evidence="4">Holotricin-3-like</fullName>
    </submittedName>
</protein>
<dbReference type="AlphaFoldDB" id="A0AAJ6YG49"/>
<accession>A0AAJ6YG49</accession>
<feature type="signal peptide" evidence="2">
    <location>
        <begin position="1"/>
        <end position="19"/>
    </location>
</feature>
<reference evidence="4" key="1">
    <citation type="submission" date="2025-08" db="UniProtKB">
        <authorList>
            <consortium name="RefSeq"/>
        </authorList>
    </citation>
    <scope>IDENTIFICATION</scope>
</reference>
<dbReference type="Proteomes" id="UP000695007">
    <property type="component" value="Unplaced"/>
</dbReference>
<evidence type="ECO:0000313" key="3">
    <source>
        <dbReference type="Proteomes" id="UP000695007"/>
    </source>
</evidence>
<feature type="compositionally biased region" description="Basic residues" evidence="1">
    <location>
        <begin position="31"/>
        <end position="43"/>
    </location>
</feature>
<feature type="chain" id="PRO_5042573178" evidence="2">
    <location>
        <begin position="20"/>
        <end position="62"/>
    </location>
</feature>
<keyword evidence="3" id="KW-1185">Reference proteome</keyword>
<feature type="region of interest" description="Disordered" evidence="1">
    <location>
        <begin position="26"/>
        <end position="62"/>
    </location>
</feature>
<sequence length="62" mass="6090">MKILLNLIIFLACIIFVHGVGTDGAGPSKVKSGHGHPKGHPKGPGHAGKGGGKGSGHAGKVC</sequence>
<name>A0AAJ6YG49_9HYME</name>
<proteinExistence type="predicted"/>
<evidence type="ECO:0000313" key="4">
    <source>
        <dbReference type="RefSeq" id="XP_011497439.1"/>
    </source>
</evidence>
<dbReference type="GeneID" id="105361857"/>
<feature type="compositionally biased region" description="Gly residues" evidence="1">
    <location>
        <begin position="45"/>
        <end position="62"/>
    </location>
</feature>
<dbReference type="KEGG" id="csol:105361857"/>
<evidence type="ECO:0000256" key="2">
    <source>
        <dbReference type="SAM" id="SignalP"/>
    </source>
</evidence>